<dbReference type="Proteomes" id="UP000054783">
    <property type="component" value="Unassembled WGS sequence"/>
</dbReference>
<evidence type="ECO:0000313" key="1">
    <source>
        <dbReference type="EMBL" id="KRY14485.1"/>
    </source>
</evidence>
<comment type="caution">
    <text evidence="1">The sequence shown here is derived from an EMBL/GenBank/DDBJ whole genome shotgun (WGS) entry which is preliminary data.</text>
</comment>
<dbReference type="EMBL" id="JYDQ01000115">
    <property type="protein sequence ID" value="KRY14485.1"/>
    <property type="molecule type" value="Genomic_DNA"/>
</dbReference>
<reference evidence="1 2" key="1">
    <citation type="submission" date="2015-01" db="EMBL/GenBank/DDBJ databases">
        <title>Evolution of Trichinella species and genotypes.</title>
        <authorList>
            <person name="Korhonen P.K."/>
            <person name="Edoardo P."/>
            <person name="Giuseppe L.R."/>
            <person name="Gasser R.B."/>
        </authorList>
    </citation>
    <scope>NUCLEOTIDE SEQUENCE [LARGE SCALE GENOMIC DNA]</scope>
    <source>
        <strain evidence="1">ISS2496</strain>
    </source>
</reference>
<name>A0A0V0ZPJ4_9BILA</name>
<keyword evidence="2" id="KW-1185">Reference proteome</keyword>
<gene>
    <name evidence="1" type="ORF">T12_2405</name>
</gene>
<protein>
    <submittedName>
        <fullName evidence="1">Uncharacterized protein</fullName>
    </submittedName>
</protein>
<sequence>MKSLSPFPGFPIFLLATKCKLTWKILKADWSKWNRIIESSIFIGISWQVDYVRFPQVFHNYGSAIYEPVD</sequence>
<proteinExistence type="predicted"/>
<accession>A0A0V0ZPJ4</accession>
<organism evidence="1 2">
    <name type="scientific">Trichinella patagoniensis</name>
    <dbReference type="NCBI Taxonomy" id="990121"/>
    <lineage>
        <taxon>Eukaryota</taxon>
        <taxon>Metazoa</taxon>
        <taxon>Ecdysozoa</taxon>
        <taxon>Nematoda</taxon>
        <taxon>Enoplea</taxon>
        <taxon>Dorylaimia</taxon>
        <taxon>Trichinellida</taxon>
        <taxon>Trichinellidae</taxon>
        <taxon>Trichinella</taxon>
    </lineage>
</organism>
<evidence type="ECO:0000313" key="2">
    <source>
        <dbReference type="Proteomes" id="UP000054783"/>
    </source>
</evidence>
<dbReference type="AlphaFoldDB" id="A0A0V0ZPJ4"/>